<dbReference type="SUPFAM" id="SSF103481">
    <property type="entry name" value="Multidrug resistance efflux transporter EmrE"/>
    <property type="match status" value="2"/>
</dbReference>
<dbReference type="AlphaFoldDB" id="A0A0W8FYI4"/>
<feature type="transmembrane region" description="Helical" evidence="1">
    <location>
        <begin position="239"/>
        <end position="259"/>
    </location>
</feature>
<feature type="transmembrane region" description="Helical" evidence="1">
    <location>
        <begin position="33"/>
        <end position="52"/>
    </location>
</feature>
<dbReference type="InterPro" id="IPR037185">
    <property type="entry name" value="EmrE-like"/>
</dbReference>
<evidence type="ECO:0000256" key="1">
    <source>
        <dbReference type="SAM" id="Phobius"/>
    </source>
</evidence>
<organism evidence="3">
    <name type="scientific">hydrocarbon metagenome</name>
    <dbReference type="NCBI Taxonomy" id="938273"/>
    <lineage>
        <taxon>unclassified sequences</taxon>
        <taxon>metagenomes</taxon>
        <taxon>ecological metagenomes</taxon>
    </lineage>
</organism>
<feature type="transmembrane region" description="Helical" evidence="1">
    <location>
        <begin position="103"/>
        <end position="132"/>
    </location>
</feature>
<feature type="transmembrane region" description="Helical" evidence="1">
    <location>
        <begin position="64"/>
        <end position="83"/>
    </location>
</feature>
<sequence>MTWFIIALISAVLSATASIFEKKILFRLGALEFSFLAAVLTLLFSIPFFFAVDYASLQLNSLLVLYLKSILGALAFWCVMLAIKNMELSGALPLLVLTPGIVAFFAFLFLGEALSNFEIIGMILLLAGTYILERRGKDFFEPFIIFIKSRNHHYIFFALSLFTITSLADKWLLRDFQLEPTAFIPFQHLFLAVNFLIIVLVKETNVFNNIKNHSTDIWLFVIAVSIFTVGYRWSQVEAVKIAPVALVLTVKRSSVFFATIIGGKIFNEHNLLRKAIATLIMIAGAVIMLY</sequence>
<dbReference type="EMBL" id="LNQE01000573">
    <property type="protein sequence ID" value="KUG25924.1"/>
    <property type="molecule type" value="Genomic_DNA"/>
</dbReference>
<dbReference type="GO" id="GO:0016020">
    <property type="term" value="C:membrane"/>
    <property type="evidence" value="ECO:0007669"/>
    <property type="project" value="InterPro"/>
</dbReference>
<feature type="domain" description="EamA" evidence="2">
    <location>
        <begin position="155"/>
        <end position="289"/>
    </location>
</feature>
<dbReference type="Gene3D" id="1.10.3730.20">
    <property type="match status" value="1"/>
</dbReference>
<gene>
    <name evidence="3" type="ORF">ASZ90_004243</name>
</gene>
<accession>A0A0W8FYI4</accession>
<comment type="caution">
    <text evidence="3">The sequence shown here is derived from an EMBL/GenBank/DDBJ whole genome shotgun (WGS) entry which is preliminary data.</text>
</comment>
<feature type="transmembrane region" description="Helical" evidence="1">
    <location>
        <begin position="153"/>
        <end position="172"/>
    </location>
</feature>
<name>A0A0W8FYI4_9ZZZZ</name>
<keyword evidence="1" id="KW-0812">Transmembrane</keyword>
<dbReference type="InterPro" id="IPR000620">
    <property type="entry name" value="EamA_dom"/>
</dbReference>
<protein>
    <submittedName>
        <fullName evidence="3">Permease of the drug/metabolite transporter (Dmt) superfamily</fullName>
    </submittedName>
</protein>
<dbReference type="PANTHER" id="PTHR22911">
    <property type="entry name" value="ACYL-MALONYL CONDENSING ENZYME-RELATED"/>
    <property type="match status" value="1"/>
</dbReference>
<reference evidence="3" key="1">
    <citation type="journal article" date="2015" name="Proc. Natl. Acad. Sci. U.S.A.">
        <title>Networks of energetic and metabolic interactions define dynamics in microbial communities.</title>
        <authorList>
            <person name="Embree M."/>
            <person name="Liu J.K."/>
            <person name="Al-Bassam M.M."/>
            <person name="Zengler K."/>
        </authorList>
    </citation>
    <scope>NUCLEOTIDE SEQUENCE</scope>
</reference>
<proteinExistence type="predicted"/>
<feature type="transmembrane region" description="Helical" evidence="1">
    <location>
        <begin position="213"/>
        <end position="233"/>
    </location>
</feature>
<evidence type="ECO:0000259" key="2">
    <source>
        <dbReference type="Pfam" id="PF00892"/>
    </source>
</evidence>
<feature type="domain" description="EamA" evidence="2">
    <location>
        <begin position="2"/>
        <end position="132"/>
    </location>
</feature>
<dbReference type="Pfam" id="PF00892">
    <property type="entry name" value="EamA"/>
    <property type="match status" value="2"/>
</dbReference>
<feature type="transmembrane region" description="Helical" evidence="1">
    <location>
        <begin position="271"/>
        <end position="289"/>
    </location>
</feature>
<evidence type="ECO:0000313" key="3">
    <source>
        <dbReference type="EMBL" id="KUG25924.1"/>
    </source>
</evidence>
<keyword evidence="1" id="KW-0472">Membrane</keyword>
<keyword evidence="1" id="KW-1133">Transmembrane helix</keyword>
<dbReference type="PANTHER" id="PTHR22911:SF137">
    <property type="entry name" value="SOLUTE CARRIER FAMILY 35 MEMBER G2-RELATED"/>
    <property type="match status" value="1"/>
</dbReference>
<feature type="transmembrane region" description="Helical" evidence="1">
    <location>
        <begin position="184"/>
        <end position="201"/>
    </location>
</feature>